<dbReference type="InterPro" id="IPR014002">
    <property type="entry name" value="Agenet_dom_plant"/>
</dbReference>
<dbReference type="Pfam" id="PF05641">
    <property type="entry name" value="Agenet"/>
    <property type="match status" value="5"/>
</dbReference>
<dbReference type="Gene3D" id="2.30.30.140">
    <property type="match status" value="2"/>
</dbReference>
<proteinExistence type="predicted"/>
<evidence type="ECO:0000313" key="3">
    <source>
        <dbReference type="EMBL" id="KAL3508206.1"/>
    </source>
</evidence>
<feature type="domain" description="Agenet" evidence="2">
    <location>
        <begin position="585"/>
        <end position="641"/>
    </location>
</feature>
<reference evidence="3 4" key="1">
    <citation type="submission" date="2024-11" db="EMBL/GenBank/DDBJ databases">
        <title>A near-complete genome assembly of Cinchona calisaya.</title>
        <authorList>
            <person name="Lian D.C."/>
            <person name="Zhao X.W."/>
            <person name="Wei L."/>
        </authorList>
    </citation>
    <scope>NUCLEOTIDE SEQUENCE [LARGE SCALE GENOMIC DNA]</scope>
    <source>
        <tissue evidence="3">Nenye</tissue>
    </source>
</reference>
<feature type="domain" description="Agenet" evidence="2">
    <location>
        <begin position="514"/>
        <end position="582"/>
    </location>
</feature>
<dbReference type="InterPro" id="IPR008395">
    <property type="entry name" value="Agenet-like_dom"/>
</dbReference>
<comment type="caution">
    <text evidence="3">The sequence shown here is derived from an EMBL/GenBank/DDBJ whole genome shotgun (WGS) entry which is preliminary data.</text>
</comment>
<feature type="domain" description="Agenet" evidence="2">
    <location>
        <begin position="93"/>
        <end position="152"/>
    </location>
</feature>
<feature type="domain" description="Tudor" evidence="1">
    <location>
        <begin position="354"/>
        <end position="404"/>
    </location>
</feature>
<feature type="domain" description="Agenet" evidence="2">
    <location>
        <begin position="354"/>
        <end position="422"/>
    </location>
</feature>
<evidence type="ECO:0000313" key="4">
    <source>
        <dbReference type="Proteomes" id="UP001630127"/>
    </source>
</evidence>
<dbReference type="InterPro" id="IPR002999">
    <property type="entry name" value="Tudor"/>
</dbReference>
<protein>
    <submittedName>
        <fullName evidence="3">Uncharacterized protein</fullName>
    </submittedName>
</protein>
<sequence>MVLQHFEKGDTVEVLKRENDANDGVSVWFPATVLRSSSTANQHRKNQIYVEFDTLTTPTPVDRDDNIVNKIPPLREYVDLADVRPAPPQELHRFFKVGETAEAFKNKGWRKGKVLNILENSKYAVSFSGNGDDDEAEEVEQWGLRVFRDWDDGSWVPPLQLQKPSPESDVTSRSVKLRIKCSPSSSVVKFSKGMLVEVKSDEEGFQGSWYQATIVEPLGNDKFMVEYLTLKTEDETQLLQEEADISYIRPCPPEIQRVEPFELFAQVDAWYNDGWWVGHISRVIDGLKYMVFFRNTNEEMNFEHLKLRPHQDWIEGKWVATPEMVELRRSSAEMDKKTKGLKLGIKCSGNREEQTFSKGIMVEVKSDEEGYQGSWYTAVIIGPSGGNKFLVEYQTLRTDDESKPLREMAETSYIRPCPPCIKKLDRYKMLEEVDAWYNDGWWVGLVSKVLGSLKYAVYFWTSNEELEFGHHDLRPHQEWIGGKWITAFRKKSKLLMKSKLGKLKGRNGGVALDPCYCNGTKVEVKSDEEGYRGFWYPAIIVRPTGNGKYLVEYQTLKTDDGSKLLKEEADALCIRPCPTMVQQTERFKPLEEIDAWYNEGWWVGQVCKVIAGSKYTVYFKTTNEVLEFQHSDLRPHQDWINQQWIRPMRGRMQ</sequence>
<accession>A0ABD2YLB9</accession>
<dbReference type="AlphaFoldDB" id="A0ABD2YLB9"/>
<dbReference type="SMART" id="SM00743">
    <property type="entry name" value="Agenet"/>
    <property type="match status" value="7"/>
</dbReference>
<dbReference type="Proteomes" id="UP001630127">
    <property type="component" value="Unassembled WGS sequence"/>
</dbReference>
<organism evidence="3 4">
    <name type="scientific">Cinchona calisaya</name>
    <dbReference type="NCBI Taxonomy" id="153742"/>
    <lineage>
        <taxon>Eukaryota</taxon>
        <taxon>Viridiplantae</taxon>
        <taxon>Streptophyta</taxon>
        <taxon>Embryophyta</taxon>
        <taxon>Tracheophyta</taxon>
        <taxon>Spermatophyta</taxon>
        <taxon>Magnoliopsida</taxon>
        <taxon>eudicotyledons</taxon>
        <taxon>Gunneridae</taxon>
        <taxon>Pentapetalae</taxon>
        <taxon>asterids</taxon>
        <taxon>lamiids</taxon>
        <taxon>Gentianales</taxon>
        <taxon>Rubiaceae</taxon>
        <taxon>Cinchonoideae</taxon>
        <taxon>Cinchoneae</taxon>
        <taxon>Cinchona</taxon>
    </lineage>
</organism>
<dbReference type="SMART" id="SM00333">
    <property type="entry name" value="TUDOR"/>
    <property type="match status" value="3"/>
</dbReference>
<feature type="domain" description="Agenet" evidence="2">
    <location>
        <begin position="188"/>
        <end position="256"/>
    </location>
</feature>
<dbReference type="PANTHER" id="PTHR31917:SF147">
    <property type="entry name" value="AGENET DOMAIN-CONTAINING PROTEIN"/>
    <property type="match status" value="1"/>
</dbReference>
<dbReference type="CDD" id="cd20406">
    <property type="entry name" value="Tudor_Agenet_AtDUF_rpt2_4"/>
    <property type="match status" value="3"/>
</dbReference>
<dbReference type="EMBL" id="JBJUIK010000013">
    <property type="protein sequence ID" value="KAL3508206.1"/>
    <property type="molecule type" value="Genomic_DNA"/>
</dbReference>
<gene>
    <name evidence="3" type="ORF">ACH5RR_033588</name>
</gene>
<evidence type="ECO:0000259" key="2">
    <source>
        <dbReference type="SMART" id="SM00743"/>
    </source>
</evidence>
<feature type="domain" description="Tudor" evidence="1">
    <location>
        <begin position="514"/>
        <end position="580"/>
    </location>
</feature>
<name>A0ABD2YLB9_9GENT</name>
<dbReference type="CDD" id="cd20405">
    <property type="entry name" value="Tudor_Agenet_AtDUF_rpt1_3"/>
    <property type="match status" value="3"/>
</dbReference>
<keyword evidence="4" id="KW-1185">Reference proteome</keyword>
<dbReference type="PANTHER" id="PTHR31917">
    <property type="entry name" value="AGENET DOMAIN-CONTAINING PROTEIN-RELATED"/>
    <property type="match status" value="1"/>
</dbReference>
<feature type="domain" description="Tudor" evidence="1">
    <location>
        <begin position="188"/>
        <end position="243"/>
    </location>
</feature>
<feature type="domain" description="Agenet" evidence="2">
    <location>
        <begin position="425"/>
        <end position="481"/>
    </location>
</feature>
<feature type="domain" description="Agenet" evidence="2">
    <location>
        <begin position="259"/>
        <end position="315"/>
    </location>
</feature>
<evidence type="ECO:0000259" key="1">
    <source>
        <dbReference type="SMART" id="SM00333"/>
    </source>
</evidence>